<accession>A0A0E9RS08</accession>
<protein>
    <submittedName>
        <fullName evidence="2">Uncharacterized protein</fullName>
    </submittedName>
</protein>
<dbReference type="EMBL" id="GBXM01076663">
    <property type="protein sequence ID" value="JAH31914.1"/>
    <property type="molecule type" value="Transcribed_RNA"/>
</dbReference>
<keyword evidence="1" id="KW-0812">Transmembrane</keyword>
<name>A0A0E9RS08_ANGAN</name>
<keyword evidence="1" id="KW-0472">Membrane</keyword>
<evidence type="ECO:0000256" key="1">
    <source>
        <dbReference type="SAM" id="Phobius"/>
    </source>
</evidence>
<reference evidence="2" key="1">
    <citation type="submission" date="2014-11" db="EMBL/GenBank/DDBJ databases">
        <authorList>
            <person name="Amaro Gonzalez C."/>
        </authorList>
    </citation>
    <scope>NUCLEOTIDE SEQUENCE</scope>
</reference>
<sequence>MFLFANLHFFSLQIFGFIYLPYINTQSSRKLKKLHK</sequence>
<keyword evidence="1" id="KW-1133">Transmembrane helix</keyword>
<evidence type="ECO:0000313" key="2">
    <source>
        <dbReference type="EMBL" id="JAH31914.1"/>
    </source>
</evidence>
<organism evidence="2">
    <name type="scientific">Anguilla anguilla</name>
    <name type="common">European freshwater eel</name>
    <name type="synonym">Muraena anguilla</name>
    <dbReference type="NCBI Taxonomy" id="7936"/>
    <lineage>
        <taxon>Eukaryota</taxon>
        <taxon>Metazoa</taxon>
        <taxon>Chordata</taxon>
        <taxon>Craniata</taxon>
        <taxon>Vertebrata</taxon>
        <taxon>Euteleostomi</taxon>
        <taxon>Actinopterygii</taxon>
        <taxon>Neopterygii</taxon>
        <taxon>Teleostei</taxon>
        <taxon>Anguilliformes</taxon>
        <taxon>Anguillidae</taxon>
        <taxon>Anguilla</taxon>
    </lineage>
</organism>
<feature type="transmembrane region" description="Helical" evidence="1">
    <location>
        <begin position="6"/>
        <end position="23"/>
    </location>
</feature>
<dbReference type="AlphaFoldDB" id="A0A0E9RS08"/>
<reference evidence="2" key="2">
    <citation type="journal article" date="2015" name="Fish Shellfish Immunol.">
        <title>Early steps in the European eel (Anguilla anguilla)-Vibrio vulnificus interaction in the gills: Role of the RtxA13 toxin.</title>
        <authorList>
            <person name="Callol A."/>
            <person name="Pajuelo D."/>
            <person name="Ebbesson L."/>
            <person name="Teles M."/>
            <person name="MacKenzie S."/>
            <person name="Amaro C."/>
        </authorList>
    </citation>
    <scope>NUCLEOTIDE SEQUENCE</scope>
</reference>
<proteinExistence type="predicted"/>